<dbReference type="GO" id="GO:0005802">
    <property type="term" value="C:trans-Golgi network"/>
    <property type="evidence" value="ECO:0007669"/>
    <property type="project" value="TreeGrafter"/>
</dbReference>
<accession>A0A4U0W4N2</accession>
<dbReference type="OrthoDB" id="411211at2759"/>
<dbReference type="GO" id="GO:0043001">
    <property type="term" value="P:Golgi to plasma membrane protein transport"/>
    <property type="evidence" value="ECO:0007669"/>
    <property type="project" value="TreeGrafter"/>
</dbReference>
<proteinExistence type="inferred from homology"/>
<feature type="region of interest" description="Disordered" evidence="2">
    <location>
        <begin position="264"/>
        <end position="311"/>
    </location>
</feature>
<sequence length="515" mass="56324">MAALGASLHDTLTRIKAEGRLYPKIDTVFHPARPIDSPVIINLPCNGIRLRFDGPDQRLRLIEVVDFRKTRLSHKNNEIVRAQETEADTFTHSAGATGPSFRHVYKLFGPTYPGEFIPSAERPTMGTYAYLYPGIAFNFLLPASSWSPNVDMVSLLSSATTSAATSMAIFDGSSWANARADLFTRRPLNPRSLALAFKGKESEPDEIEVARIHGEGRIELVRRSSPPFWITLSETTPQDLVTELGPPDSIYRKNDRRLSIHQARNLSGGTHRNSGISAHSQDGSTDTDPSSHDTSDDADDYGEEEDEEEEITAATLNAKEIASAECFYNYFHHGFDILISQATHPSPPSPKTTRLTRSDPLTSLPTIHLTATKVILHGNVPGSYSFNRHRRSRWTLDHVPSSAQTSPLTSEMGFRDISARLKDVFKSTYASPEEEANVQRGMVVNRGWGDSPGSSCELLGGWEEGVIVNGKAKPGANGDTGSGSEAGVGNTELFGYPGMVFEVLKNGTVCALTVY</sequence>
<feature type="compositionally biased region" description="Polar residues" evidence="2">
    <location>
        <begin position="264"/>
        <end position="281"/>
    </location>
</feature>
<feature type="compositionally biased region" description="Acidic residues" evidence="2">
    <location>
        <begin position="296"/>
        <end position="311"/>
    </location>
</feature>
<protein>
    <submittedName>
        <fullName evidence="3">Uncharacterized protein</fullName>
    </submittedName>
</protein>
<dbReference type="InterPro" id="IPR039156">
    <property type="entry name" value="PHAF1/BROMI"/>
</dbReference>
<evidence type="ECO:0000256" key="1">
    <source>
        <dbReference type="ARBA" id="ARBA00024339"/>
    </source>
</evidence>
<comment type="caution">
    <text evidence="3">The sequence shown here is derived from an EMBL/GenBank/DDBJ whole genome shotgun (WGS) entry which is preliminary data.</text>
</comment>
<dbReference type="EMBL" id="NAJN01002129">
    <property type="protein sequence ID" value="TKA57291.1"/>
    <property type="molecule type" value="Genomic_DNA"/>
</dbReference>
<dbReference type="Proteomes" id="UP000308768">
    <property type="component" value="Unassembled WGS sequence"/>
</dbReference>
<reference evidence="3 4" key="1">
    <citation type="submission" date="2017-03" db="EMBL/GenBank/DDBJ databases">
        <title>Genomes of endolithic fungi from Antarctica.</title>
        <authorList>
            <person name="Coleine C."/>
            <person name="Masonjones S."/>
            <person name="Stajich J.E."/>
        </authorList>
    </citation>
    <scope>NUCLEOTIDE SEQUENCE [LARGE SCALE GENOMIC DNA]</scope>
    <source>
        <strain evidence="3 4">CCFEE 5187</strain>
    </source>
</reference>
<dbReference type="PANTHER" id="PTHR13465:SF2">
    <property type="entry name" value="PHAGOSOME ASSEMBLY FACTOR 1"/>
    <property type="match status" value="1"/>
</dbReference>
<organism evidence="3 4">
    <name type="scientific">Cryomyces minteri</name>
    <dbReference type="NCBI Taxonomy" id="331657"/>
    <lineage>
        <taxon>Eukaryota</taxon>
        <taxon>Fungi</taxon>
        <taxon>Dikarya</taxon>
        <taxon>Ascomycota</taxon>
        <taxon>Pezizomycotina</taxon>
        <taxon>Dothideomycetes</taxon>
        <taxon>Dothideomycetes incertae sedis</taxon>
        <taxon>Cryomyces</taxon>
    </lineage>
</organism>
<keyword evidence="4" id="KW-1185">Reference proteome</keyword>
<evidence type="ECO:0000256" key="2">
    <source>
        <dbReference type="SAM" id="MobiDB-lite"/>
    </source>
</evidence>
<dbReference type="InterPro" id="IPR005373">
    <property type="entry name" value="PHAF1"/>
</dbReference>
<comment type="similarity">
    <text evidence="1">Belongs to the PHAF1 family.</text>
</comment>
<gene>
    <name evidence="3" type="ORF">B0A49_11674</name>
</gene>
<evidence type="ECO:0000313" key="4">
    <source>
        <dbReference type="Proteomes" id="UP000308768"/>
    </source>
</evidence>
<dbReference type="Pfam" id="PF03676">
    <property type="entry name" value="PHAF1"/>
    <property type="match status" value="2"/>
</dbReference>
<dbReference type="AlphaFoldDB" id="A0A4U0W4N2"/>
<name>A0A4U0W4N2_9PEZI</name>
<dbReference type="STRING" id="331657.A0A4U0W4N2"/>
<evidence type="ECO:0000313" key="3">
    <source>
        <dbReference type="EMBL" id="TKA57291.1"/>
    </source>
</evidence>
<dbReference type="PANTHER" id="PTHR13465">
    <property type="entry name" value="UPF0183 PROTEIN"/>
    <property type="match status" value="1"/>
</dbReference>